<dbReference type="EMBL" id="JAQJAN010000019">
    <property type="protein sequence ID" value="KAJ5709259.1"/>
    <property type="molecule type" value="Genomic_DNA"/>
</dbReference>
<sequence>MENQLYDHYWQNNQVIQQTNYDPQLENNSIMGDLNSFDMGFNKDQALLTPFPEDNNMWQSTSPHFMSPSAASPFNSIAEPAISNESLYLDTRMESFNPGMTMGHRFNPNLPMQSFIPSPPFQSSTESAISTTSHSCLDYPLGPDNSNEPIYNFSTPSSSLSANHMAYRSLSTPSIYSENSSIPTLNPPLESTTPSCLTQNLPSCILTATKSLRLLHTRKTTCLCHNKHGGNNAEPPRMSGSVLKDNKEAGMSVCRMLQCACVLRPQNQLLLATICSRLIVWYQTMIQTCFPHHGSNGLDGHKPISEKVSHQTVTIGDHTVDNLALGSNIQAMVILGELNHLQRLVNTLSVRIQQTETLNSSGLAVDGDVPSAGLPGIAHDRLVVHLLKGIEAAREDLILALNQVPESSL</sequence>
<evidence type="ECO:0000256" key="1">
    <source>
        <dbReference type="ARBA" id="ARBA00022723"/>
    </source>
</evidence>
<dbReference type="GO" id="GO:0003677">
    <property type="term" value="F:DNA binding"/>
    <property type="evidence" value="ECO:0007669"/>
    <property type="project" value="UniProtKB-KW"/>
</dbReference>
<dbReference type="GO" id="GO:0046872">
    <property type="term" value="F:metal ion binding"/>
    <property type="evidence" value="ECO:0007669"/>
    <property type="project" value="UniProtKB-KW"/>
</dbReference>
<dbReference type="Pfam" id="PF08493">
    <property type="entry name" value="AflR"/>
    <property type="match status" value="1"/>
</dbReference>
<keyword evidence="4" id="KW-0804">Transcription</keyword>
<dbReference type="GO" id="GO:0005634">
    <property type="term" value="C:nucleus"/>
    <property type="evidence" value="ECO:0007669"/>
    <property type="project" value="InterPro"/>
</dbReference>
<evidence type="ECO:0000256" key="2">
    <source>
        <dbReference type="ARBA" id="ARBA00023015"/>
    </source>
</evidence>
<reference evidence="7" key="1">
    <citation type="journal article" date="2023" name="IMA Fungus">
        <title>Comparative genomic study of the Penicillium genus elucidates a diverse pangenome and 15 lateral gene transfer events.</title>
        <authorList>
            <person name="Petersen C."/>
            <person name="Sorensen T."/>
            <person name="Nielsen M.R."/>
            <person name="Sondergaard T.E."/>
            <person name="Sorensen J.L."/>
            <person name="Fitzpatrick D.A."/>
            <person name="Frisvad J.C."/>
            <person name="Nielsen K.L."/>
        </authorList>
    </citation>
    <scope>NUCLEOTIDE SEQUENCE</scope>
    <source>
        <strain evidence="7">IBT 17514</strain>
    </source>
</reference>
<dbReference type="Proteomes" id="UP001215712">
    <property type="component" value="Unassembled WGS sequence"/>
</dbReference>
<name>A0AAD6HDF0_9EURO</name>
<evidence type="ECO:0000313" key="7">
    <source>
        <dbReference type="EMBL" id="KAJ5709259.1"/>
    </source>
</evidence>
<gene>
    <name evidence="7" type="ORF">N7493_010593</name>
</gene>
<keyword evidence="3" id="KW-0238">DNA-binding</keyword>
<protein>
    <recommendedName>
        <fullName evidence="6">Aflatoxin regulatory protein domain-containing protein</fullName>
    </recommendedName>
</protein>
<evidence type="ECO:0000256" key="5">
    <source>
        <dbReference type="ARBA" id="ARBA00023242"/>
    </source>
</evidence>
<keyword evidence="8" id="KW-1185">Reference proteome</keyword>
<keyword evidence="2" id="KW-0805">Transcription regulation</keyword>
<feature type="domain" description="Aflatoxin regulatory protein" evidence="6">
    <location>
        <begin position="203"/>
        <end position="295"/>
    </location>
</feature>
<evidence type="ECO:0000256" key="4">
    <source>
        <dbReference type="ARBA" id="ARBA00023163"/>
    </source>
</evidence>
<dbReference type="InterPro" id="IPR013700">
    <property type="entry name" value="AflR"/>
</dbReference>
<evidence type="ECO:0000256" key="3">
    <source>
        <dbReference type="ARBA" id="ARBA00023125"/>
    </source>
</evidence>
<comment type="caution">
    <text evidence="7">The sequence shown here is derived from an EMBL/GenBank/DDBJ whole genome shotgun (WGS) entry which is preliminary data.</text>
</comment>
<proteinExistence type="predicted"/>
<organism evidence="7 8">
    <name type="scientific">Penicillium malachiteum</name>
    <dbReference type="NCBI Taxonomy" id="1324776"/>
    <lineage>
        <taxon>Eukaryota</taxon>
        <taxon>Fungi</taxon>
        <taxon>Dikarya</taxon>
        <taxon>Ascomycota</taxon>
        <taxon>Pezizomycotina</taxon>
        <taxon>Eurotiomycetes</taxon>
        <taxon>Eurotiomycetidae</taxon>
        <taxon>Eurotiales</taxon>
        <taxon>Aspergillaceae</taxon>
        <taxon>Penicillium</taxon>
    </lineage>
</organism>
<dbReference type="GO" id="GO:0045122">
    <property type="term" value="P:aflatoxin biosynthetic process"/>
    <property type="evidence" value="ECO:0007669"/>
    <property type="project" value="InterPro"/>
</dbReference>
<reference evidence="7" key="2">
    <citation type="submission" date="2023-01" db="EMBL/GenBank/DDBJ databases">
        <authorList>
            <person name="Petersen C."/>
        </authorList>
    </citation>
    <scope>NUCLEOTIDE SEQUENCE</scope>
    <source>
        <strain evidence="7">IBT 17514</strain>
    </source>
</reference>
<keyword evidence="1" id="KW-0479">Metal-binding</keyword>
<evidence type="ECO:0000259" key="6">
    <source>
        <dbReference type="Pfam" id="PF08493"/>
    </source>
</evidence>
<dbReference type="AlphaFoldDB" id="A0AAD6HDF0"/>
<keyword evidence="5" id="KW-0539">Nucleus</keyword>
<dbReference type="GO" id="GO:0006355">
    <property type="term" value="P:regulation of DNA-templated transcription"/>
    <property type="evidence" value="ECO:0007669"/>
    <property type="project" value="InterPro"/>
</dbReference>
<evidence type="ECO:0000313" key="8">
    <source>
        <dbReference type="Proteomes" id="UP001215712"/>
    </source>
</evidence>
<accession>A0AAD6HDF0</accession>